<dbReference type="Proteomes" id="UP001152173">
    <property type="component" value="Unassembled WGS sequence"/>
</dbReference>
<protein>
    <submittedName>
        <fullName evidence="2">DUF1189 domain-containing protein</fullName>
    </submittedName>
</protein>
<accession>A0A9X3RCD3</accession>
<dbReference type="Pfam" id="PF06691">
    <property type="entry name" value="DUF1189"/>
    <property type="match status" value="1"/>
</dbReference>
<comment type="caution">
    <text evidence="2">The sequence shown here is derived from an EMBL/GenBank/DDBJ whole genome shotgun (WGS) entry which is preliminary data.</text>
</comment>
<proteinExistence type="predicted"/>
<feature type="transmembrane region" description="Helical" evidence="1">
    <location>
        <begin position="118"/>
        <end position="138"/>
    </location>
</feature>
<reference evidence="2" key="1">
    <citation type="submission" date="2022-05" db="EMBL/GenBank/DDBJ databases">
        <authorList>
            <person name="Colautti A."/>
            <person name="Iacumin L."/>
        </authorList>
    </citation>
    <scope>NUCLEOTIDE SEQUENCE</scope>
    <source>
        <strain evidence="2">SK 55</strain>
    </source>
</reference>
<feature type="transmembrane region" description="Helical" evidence="1">
    <location>
        <begin position="73"/>
        <end position="106"/>
    </location>
</feature>
<dbReference type="RefSeq" id="WP_269925153.1">
    <property type="nucleotide sequence ID" value="NZ_JAMKBJ010000002.1"/>
</dbReference>
<feature type="transmembrane region" description="Helical" evidence="1">
    <location>
        <begin position="31"/>
        <end position="53"/>
    </location>
</feature>
<feature type="transmembrane region" description="Helical" evidence="1">
    <location>
        <begin position="144"/>
        <end position="165"/>
    </location>
</feature>
<organism evidence="2 3">
    <name type="scientific">Paenisporosarcina quisquiliarum</name>
    <dbReference type="NCBI Taxonomy" id="365346"/>
    <lineage>
        <taxon>Bacteria</taxon>
        <taxon>Bacillati</taxon>
        <taxon>Bacillota</taxon>
        <taxon>Bacilli</taxon>
        <taxon>Bacillales</taxon>
        <taxon>Caryophanaceae</taxon>
        <taxon>Paenisporosarcina</taxon>
    </lineage>
</organism>
<evidence type="ECO:0000256" key="1">
    <source>
        <dbReference type="SAM" id="Phobius"/>
    </source>
</evidence>
<keyword evidence="1" id="KW-1133">Transmembrane helix</keyword>
<dbReference type="EMBL" id="JAMKBJ010000002">
    <property type="protein sequence ID" value="MCZ8536039.1"/>
    <property type="molecule type" value="Genomic_DNA"/>
</dbReference>
<gene>
    <name evidence="2" type="ORF">M9R32_02385</name>
</gene>
<sequence length="168" mass="19240">MIFLSLVQLFLASINSPKKIAAFRLLPIGKVLIYVFIFVTILSILSFIQFTTGLKDDSSSIVGLLDYVEDMEWILYPFAFIIQFIMSTLLIFIRISILAYVGMLILKGWKRRGDYRHVWRTTAFAYTVPTLISIALLFSGLSDGWITLITTMVCVIYLSLALKYYPKK</sequence>
<keyword evidence="1" id="KW-0812">Transmembrane</keyword>
<keyword evidence="3" id="KW-1185">Reference proteome</keyword>
<evidence type="ECO:0000313" key="3">
    <source>
        <dbReference type="Proteomes" id="UP001152173"/>
    </source>
</evidence>
<keyword evidence="1" id="KW-0472">Membrane</keyword>
<dbReference type="InterPro" id="IPR009574">
    <property type="entry name" value="DUF1189"/>
</dbReference>
<dbReference type="AlphaFoldDB" id="A0A9X3RCD3"/>
<evidence type="ECO:0000313" key="2">
    <source>
        <dbReference type="EMBL" id="MCZ8536039.1"/>
    </source>
</evidence>
<name>A0A9X3RCD3_9BACL</name>